<dbReference type="GO" id="GO:0006644">
    <property type="term" value="P:phospholipid metabolic process"/>
    <property type="evidence" value="ECO:0007669"/>
    <property type="project" value="InterPro"/>
</dbReference>
<dbReference type="EnsemblMetazoa" id="CLYHEMT004294.1">
    <property type="protein sequence ID" value="CLYHEMP004294.1"/>
    <property type="gene ID" value="CLYHEMG004294"/>
</dbReference>
<protein>
    <submittedName>
        <fullName evidence="2">Uncharacterized protein</fullName>
    </submittedName>
</protein>
<dbReference type="PANTHER" id="PTHR37687:SF1">
    <property type="entry name" value="AGAP006772-PA"/>
    <property type="match status" value="1"/>
</dbReference>
<feature type="chain" id="PRO_5029603981" evidence="1">
    <location>
        <begin position="18"/>
        <end position="211"/>
    </location>
</feature>
<evidence type="ECO:0000313" key="2">
    <source>
        <dbReference type="EnsemblMetazoa" id="CLYHEMP004294.1"/>
    </source>
</evidence>
<dbReference type="Proteomes" id="UP000594262">
    <property type="component" value="Unplaced"/>
</dbReference>
<dbReference type="SUPFAM" id="SSF48619">
    <property type="entry name" value="Phospholipase A2, PLA2"/>
    <property type="match status" value="1"/>
</dbReference>
<name>A0A7M5UUF2_9CNID</name>
<feature type="signal peptide" evidence="1">
    <location>
        <begin position="1"/>
        <end position="17"/>
    </location>
</feature>
<organism evidence="2 3">
    <name type="scientific">Clytia hemisphaerica</name>
    <dbReference type="NCBI Taxonomy" id="252671"/>
    <lineage>
        <taxon>Eukaryota</taxon>
        <taxon>Metazoa</taxon>
        <taxon>Cnidaria</taxon>
        <taxon>Hydrozoa</taxon>
        <taxon>Hydroidolina</taxon>
        <taxon>Leptothecata</taxon>
        <taxon>Obeliida</taxon>
        <taxon>Clytiidae</taxon>
        <taxon>Clytia</taxon>
    </lineage>
</organism>
<dbReference type="OrthoDB" id="10043382at2759"/>
<dbReference type="PANTHER" id="PTHR37687">
    <property type="entry name" value="AGAP006772-PA"/>
    <property type="match status" value="1"/>
</dbReference>
<evidence type="ECO:0000313" key="3">
    <source>
        <dbReference type="Proteomes" id="UP000594262"/>
    </source>
</evidence>
<dbReference type="InterPro" id="IPR038875">
    <property type="entry name" value="PLA2_conodipine-like"/>
</dbReference>
<reference evidence="2" key="1">
    <citation type="submission" date="2021-01" db="UniProtKB">
        <authorList>
            <consortium name="EnsemblMetazoa"/>
        </authorList>
    </citation>
    <scope>IDENTIFICATION</scope>
</reference>
<dbReference type="InterPro" id="IPR036444">
    <property type="entry name" value="PLipase_A2_dom_sf"/>
</dbReference>
<proteinExistence type="predicted"/>
<dbReference type="AlphaFoldDB" id="A0A7M5UUF2"/>
<sequence length="211" mass="24413">MAVAVALVSLLTRFQNCTVIQDSDRCSIPFGFHVPFKDEFTPACLHHDACYGCGGSYGWTQTQCDTAFRKLMHSFCIKDLKESRRGRRNKRFISNFLRQWKKMVELKKNILEGWRRATNKITSSGEIKRVQSALREMMSLISKWFFASNRLDECKKSADIFHKVVETFGVYSFRYTNKTHCAERCVKKLIEPFIVQPNNAKQKLTGGKHAI</sequence>
<dbReference type="Gene3D" id="1.20.90.10">
    <property type="entry name" value="Phospholipase A2 domain"/>
    <property type="match status" value="1"/>
</dbReference>
<keyword evidence="1" id="KW-0732">Signal</keyword>
<accession>A0A7M5UUF2</accession>
<dbReference type="GO" id="GO:0004623">
    <property type="term" value="F:phospholipase A2 activity"/>
    <property type="evidence" value="ECO:0007669"/>
    <property type="project" value="InterPro"/>
</dbReference>
<evidence type="ECO:0000256" key="1">
    <source>
        <dbReference type="SAM" id="SignalP"/>
    </source>
</evidence>
<keyword evidence="3" id="KW-1185">Reference proteome</keyword>
<dbReference type="GO" id="GO:0050482">
    <property type="term" value="P:arachidonate secretion"/>
    <property type="evidence" value="ECO:0007669"/>
    <property type="project" value="InterPro"/>
</dbReference>